<name>A0A1E2RYB5_9HYPH</name>
<evidence type="ECO:0000313" key="1">
    <source>
        <dbReference type="EMBL" id="ODA67140.1"/>
    </source>
</evidence>
<evidence type="ECO:0008006" key="3">
    <source>
        <dbReference type="Google" id="ProtNLM"/>
    </source>
</evidence>
<proteinExistence type="predicted"/>
<evidence type="ECO:0000313" key="2">
    <source>
        <dbReference type="Proteomes" id="UP000095087"/>
    </source>
</evidence>
<sequence length="49" mass="5381">MSEHLKSGDPIDPDGATRAVFKLLDAHISDGEMGDVKQVLPDELKGYFH</sequence>
<dbReference type="InterPro" id="IPR038282">
    <property type="entry name" value="DUF2267_sf"/>
</dbReference>
<comment type="caution">
    <text evidence="1">The sequence shown here is derived from an EMBL/GenBank/DDBJ whole genome shotgun (WGS) entry which is preliminary data.</text>
</comment>
<keyword evidence="2" id="KW-1185">Reference proteome</keyword>
<dbReference type="STRING" id="1177755.A7A08_01886"/>
<dbReference type="EMBL" id="MASI01000004">
    <property type="protein sequence ID" value="ODA67140.1"/>
    <property type="molecule type" value="Genomic_DNA"/>
</dbReference>
<gene>
    <name evidence="1" type="ORF">A7A08_01886</name>
</gene>
<dbReference type="Gene3D" id="1.10.490.110">
    <property type="entry name" value="Uncharacterized conserved protein DUF2267"/>
    <property type="match status" value="1"/>
</dbReference>
<dbReference type="Proteomes" id="UP000095087">
    <property type="component" value="Unassembled WGS sequence"/>
</dbReference>
<accession>A0A1E2RYB5</accession>
<dbReference type="RefSeq" id="WP_425349010.1">
    <property type="nucleotide sequence ID" value="NZ_MASI01000004.1"/>
</dbReference>
<dbReference type="AlphaFoldDB" id="A0A1E2RYB5"/>
<protein>
    <recommendedName>
        <fullName evidence="3">DUF2267 domain-containing protein</fullName>
    </recommendedName>
</protein>
<organism evidence="1 2">
    <name type="scientific">Methyloligella halotolerans</name>
    <dbReference type="NCBI Taxonomy" id="1177755"/>
    <lineage>
        <taxon>Bacteria</taxon>
        <taxon>Pseudomonadati</taxon>
        <taxon>Pseudomonadota</taxon>
        <taxon>Alphaproteobacteria</taxon>
        <taxon>Hyphomicrobiales</taxon>
        <taxon>Hyphomicrobiaceae</taxon>
        <taxon>Methyloligella</taxon>
    </lineage>
</organism>
<reference evidence="1 2" key="1">
    <citation type="submission" date="2016-07" db="EMBL/GenBank/DDBJ databases">
        <title>Draft genome sequence of Methyloligella halotolerans C2T (VKM B-2706T=CCUG 61687T=DSM 25045T), a halotolerant polyhydroxybutyrate accumulating methylotroph.</title>
        <authorList>
            <person name="Vasilenko O.V."/>
            <person name="Doronina N.V."/>
            <person name="Poroshina M.N."/>
            <person name="Tarlachkov S.V."/>
            <person name="Trotsenko Y.A."/>
        </authorList>
    </citation>
    <scope>NUCLEOTIDE SEQUENCE [LARGE SCALE GENOMIC DNA]</scope>
    <source>
        <strain evidence="1 2">VKM B-2706</strain>
    </source>
</reference>